<evidence type="ECO:0000259" key="6">
    <source>
        <dbReference type="Pfam" id="PF07980"/>
    </source>
</evidence>
<protein>
    <submittedName>
        <fullName evidence="8">RagB/SusD family nutrient uptake outer membrane protein</fullName>
    </submittedName>
</protein>
<keyword evidence="9" id="KW-1185">Reference proteome</keyword>
<evidence type="ECO:0000313" key="8">
    <source>
        <dbReference type="EMBL" id="WQD39683.1"/>
    </source>
</evidence>
<keyword evidence="3" id="KW-0732">Signal</keyword>
<evidence type="ECO:0000256" key="5">
    <source>
        <dbReference type="ARBA" id="ARBA00023237"/>
    </source>
</evidence>
<evidence type="ECO:0000259" key="7">
    <source>
        <dbReference type="Pfam" id="PF14322"/>
    </source>
</evidence>
<dbReference type="InterPro" id="IPR012944">
    <property type="entry name" value="SusD_RagB_dom"/>
</dbReference>
<evidence type="ECO:0000313" key="9">
    <source>
        <dbReference type="Proteomes" id="UP001325680"/>
    </source>
</evidence>
<dbReference type="PROSITE" id="PS51257">
    <property type="entry name" value="PROKAR_LIPOPROTEIN"/>
    <property type="match status" value="1"/>
</dbReference>
<accession>A0ABZ0W8U9</accession>
<dbReference type="Proteomes" id="UP001325680">
    <property type="component" value="Chromosome"/>
</dbReference>
<keyword evidence="5" id="KW-0998">Cell outer membrane</keyword>
<evidence type="ECO:0000256" key="3">
    <source>
        <dbReference type="ARBA" id="ARBA00022729"/>
    </source>
</evidence>
<comment type="subcellular location">
    <subcellularLocation>
        <location evidence="1">Cell outer membrane</location>
    </subcellularLocation>
</comment>
<evidence type="ECO:0000256" key="2">
    <source>
        <dbReference type="ARBA" id="ARBA00006275"/>
    </source>
</evidence>
<comment type="similarity">
    <text evidence="2">Belongs to the SusD family.</text>
</comment>
<dbReference type="Pfam" id="PF07980">
    <property type="entry name" value="SusD_RagB"/>
    <property type="match status" value="1"/>
</dbReference>
<dbReference type="EMBL" id="CP139960">
    <property type="protein sequence ID" value="WQD39683.1"/>
    <property type="molecule type" value="Genomic_DNA"/>
</dbReference>
<gene>
    <name evidence="8" type="ORF">U0035_05920</name>
</gene>
<dbReference type="Gene3D" id="1.25.40.390">
    <property type="match status" value="1"/>
</dbReference>
<reference evidence="8 9" key="1">
    <citation type="submission" date="2023-12" db="EMBL/GenBank/DDBJ databases">
        <title>Genome sequencing and assembly of bacterial species from a model synthetic community.</title>
        <authorList>
            <person name="Hogle S.L."/>
        </authorList>
    </citation>
    <scope>NUCLEOTIDE SEQUENCE [LARGE SCALE GENOMIC DNA]</scope>
    <source>
        <strain evidence="8 9">HAMBI_3031</strain>
    </source>
</reference>
<proteinExistence type="inferred from homology"/>
<feature type="domain" description="SusD-like N-terminal" evidence="7">
    <location>
        <begin position="110"/>
        <end position="228"/>
    </location>
</feature>
<dbReference type="RefSeq" id="WP_114789104.1">
    <property type="nucleotide sequence ID" value="NZ_CP139960.1"/>
</dbReference>
<organism evidence="8 9">
    <name type="scientific">Niabella yanshanensis</name>
    <dbReference type="NCBI Taxonomy" id="577386"/>
    <lineage>
        <taxon>Bacteria</taxon>
        <taxon>Pseudomonadati</taxon>
        <taxon>Bacteroidota</taxon>
        <taxon>Chitinophagia</taxon>
        <taxon>Chitinophagales</taxon>
        <taxon>Chitinophagaceae</taxon>
        <taxon>Niabella</taxon>
    </lineage>
</organism>
<dbReference type="Pfam" id="PF14322">
    <property type="entry name" value="SusD-like_3"/>
    <property type="match status" value="1"/>
</dbReference>
<keyword evidence="4" id="KW-0472">Membrane</keyword>
<dbReference type="SUPFAM" id="SSF48452">
    <property type="entry name" value="TPR-like"/>
    <property type="match status" value="1"/>
</dbReference>
<name>A0ABZ0W8U9_9BACT</name>
<feature type="domain" description="RagB/SusD" evidence="6">
    <location>
        <begin position="323"/>
        <end position="589"/>
    </location>
</feature>
<sequence length="594" mass="66222">MKIYNHAKLFIGLLIIMVVLLATSGCSKNKFLEETTTTNLNEQTVFSDSAYAMAFLSNIYSDIGFSFSPTRFDNGGLDAASSEADVPKVGVSATSAGFATGSITPATVSGDAWSTCYKQIRAVNQYLKHAATLPFETYLQKRTAAEARFLRAWYYFILVKHYGGVPLVGDTIFNDQDKIAASRNGFEECINYIVSECDAAAKDLPVRQQGLEYGRAGSGACLALKARALLYAASPFFNGPNQFNSGLSNPLRTIVGYANADDNRWKQAADAARMVISLGAFELYNTASDVAGQNIPPFRDLFYRRVNSEYILARMRTGNRDFESCWMPPSRGGDGNGAYPYQELVDAFLMKDGQPITAATSGYNPNRPYDNRDPRLDHTIMHDSSLIVLYTDFIQPIMGQPLKLYFNAGADAVFNRTTTGYYVNKMLKPDIAGNCIHGAERCWPLIRLAEMYLNFAEAENEFAGPTAEVYSAITAIRKRAGITAGTDNSYGLPAGLSKEEMRAVIRNERRIELAFEEHWFWDTRRWLIAETTENATLHGMKVMRENETATPAFEIFNVRKRNFRTAMYLFPIPQSEVAKSDQLLQNPYWSTTAQ</sequence>
<evidence type="ECO:0000256" key="1">
    <source>
        <dbReference type="ARBA" id="ARBA00004442"/>
    </source>
</evidence>
<evidence type="ECO:0000256" key="4">
    <source>
        <dbReference type="ARBA" id="ARBA00023136"/>
    </source>
</evidence>
<dbReference type="InterPro" id="IPR011990">
    <property type="entry name" value="TPR-like_helical_dom_sf"/>
</dbReference>
<dbReference type="InterPro" id="IPR033985">
    <property type="entry name" value="SusD-like_N"/>
</dbReference>